<protein>
    <submittedName>
        <fullName evidence="2">ATP-dependent helicase NAM7</fullName>
    </submittedName>
</protein>
<comment type="caution">
    <text evidence="2">The sequence shown here is derived from an EMBL/GenBank/DDBJ whole genome shotgun (WGS) entry which is preliminary data.</text>
</comment>
<dbReference type="Pfam" id="PF13086">
    <property type="entry name" value="AAA_11"/>
    <property type="match status" value="2"/>
</dbReference>
<evidence type="ECO:0000313" key="2">
    <source>
        <dbReference type="EMBL" id="OXA39082.1"/>
    </source>
</evidence>
<keyword evidence="2" id="KW-0378">Hydrolase</keyword>
<gene>
    <name evidence="2" type="ORF">Fcan01_26152</name>
</gene>
<keyword evidence="2" id="KW-0547">Nucleotide-binding</keyword>
<dbReference type="Gene3D" id="3.40.50.300">
    <property type="entry name" value="P-loop containing nucleotide triphosphate hydrolases"/>
    <property type="match status" value="1"/>
</dbReference>
<dbReference type="InterPro" id="IPR050534">
    <property type="entry name" value="Coronavir_polyprotein_1ab"/>
</dbReference>
<dbReference type="InterPro" id="IPR041677">
    <property type="entry name" value="DNA2/NAM7_AAA_11"/>
</dbReference>
<dbReference type="SMART" id="SM00382">
    <property type="entry name" value="AAA"/>
    <property type="match status" value="1"/>
</dbReference>
<proteinExistence type="predicted"/>
<dbReference type="PANTHER" id="PTHR43788:SF8">
    <property type="entry name" value="DNA-BINDING PROTEIN SMUBP-2"/>
    <property type="match status" value="1"/>
</dbReference>
<sequence length="784" mass="88836">MSDRTAILLKNLPTHGDLHAEDIHRVLQDISPSIFGDVGVQIFNTAARGHESLQRWGLITGLSISTTEWTILKCTRLEIRGRRITLHTELGDERNDIGEPIHFMDSSEKRKLMNTLFGETTRKVLSIFKEEFMKSIKVFNEHSDRLVLNMNWRGPDFFTDQTKLTMGKNSRLTGQDEFFFEIWKMFHFVGSLLETRRSNYRTVLNYGLKLDIIQAIRFLNNSNIVDGAQFVSFHFNDKKLDSPTETSTCSDFKGLGSFGEIIPILDVVKQYGYVPIEEFDSEILSIPVLTCKCYVCEKGYNIVGIDGNLDFLAARCSCEYEQSSPTCGAEILGIPRPVTWFNENYTRLIVGPRDTNTKDLNQADVFTVSYNPMRVTYESPIQYSRIGLPIIKEEWHVMKEWFAGRSVTLTRQEITWQQIDKEVSLCSFVLPETKFWCVQNWMELNMVTLAGGGKFHERRGVIVDVKNAFEGEVKIIIRVNSENLRPRGDMTVIPKPSKTEYQGTKTILIKFADEPICIQVGCFLGIEGPPLLPNVGPPRIISRAYRYQILDTLSVTQRDAVIMAEKQSFLVIRGPPGTGKSTTIGALALILSIRENHKIILSCPTNVACDVVAQKIMELAECFTVPVNVIRIHSARHNVDNLPETDDDSWEFDNLSTKLAQNLELSELKAKYQIFPFGKMRLYELPADDKILIEETVARVEKQIIASYNIIVANLGCVGDNRLSTFDDEIGTVIVDEAGQALEPSLLAVMNFAPHRLVIVGDHAQLSPKVINDMIYELKMFCLN</sequence>
<feature type="domain" description="AAA+ ATPase" evidence="1">
    <location>
        <begin position="566"/>
        <end position="781"/>
    </location>
</feature>
<dbReference type="Proteomes" id="UP000198287">
    <property type="component" value="Unassembled WGS sequence"/>
</dbReference>
<dbReference type="InterPro" id="IPR027417">
    <property type="entry name" value="P-loop_NTPase"/>
</dbReference>
<accession>A0A226D0I0</accession>
<dbReference type="SUPFAM" id="SSF52540">
    <property type="entry name" value="P-loop containing nucleoside triphosphate hydrolases"/>
    <property type="match status" value="1"/>
</dbReference>
<keyword evidence="2" id="KW-0347">Helicase</keyword>
<dbReference type="STRING" id="158441.A0A226D0I0"/>
<dbReference type="GO" id="GO:0043139">
    <property type="term" value="F:5'-3' DNA helicase activity"/>
    <property type="evidence" value="ECO:0007669"/>
    <property type="project" value="TreeGrafter"/>
</dbReference>
<keyword evidence="3" id="KW-1185">Reference proteome</keyword>
<name>A0A226D0I0_FOLCA</name>
<dbReference type="AlphaFoldDB" id="A0A226D0I0"/>
<dbReference type="InterPro" id="IPR003593">
    <property type="entry name" value="AAA+_ATPase"/>
</dbReference>
<evidence type="ECO:0000259" key="1">
    <source>
        <dbReference type="SMART" id="SM00382"/>
    </source>
</evidence>
<dbReference type="PANTHER" id="PTHR43788">
    <property type="entry name" value="DNA2/NAM7 HELICASE FAMILY MEMBER"/>
    <property type="match status" value="1"/>
</dbReference>
<organism evidence="2 3">
    <name type="scientific">Folsomia candida</name>
    <name type="common">Springtail</name>
    <dbReference type="NCBI Taxonomy" id="158441"/>
    <lineage>
        <taxon>Eukaryota</taxon>
        <taxon>Metazoa</taxon>
        <taxon>Ecdysozoa</taxon>
        <taxon>Arthropoda</taxon>
        <taxon>Hexapoda</taxon>
        <taxon>Collembola</taxon>
        <taxon>Entomobryomorpha</taxon>
        <taxon>Isotomoidea</taxon>
        <taxon>Isotomidae</taxon>
        <taxon>Proisotominae</taxon>
        <taxon>Folsomia</taxon>
    </lineage>
</organism>
<reference evidence="2 3" key="1">
    <citation type="submission" date="2015-12" db="EMBL/GenBank/DDBJ databases">
        <title>The genome of Folsomia candida.</title>
        <authorList>
            <person name="Faddeeva A."/>
            <person name="Derks M.F."/>
            <person name="Anvar Y."/>
            <person name="Smit S."/>
            <person name="Van Straalen N."/>
            <person name="Roelofs D."/>
        </authorList>
    </citation>
    <scope>NUCLEOTIDE SEQUENCE [LARGE SCALE GENOMIC DNA]</scope>
    <source>
        <strain evidence="2 3">VU population</strain>
        <tissue evidence="2">Whole body</tissue>
    </source>
</reference>
<dbReference type="EMBL" id="LNIX01000041">
    <property type="protein sequence ID" value="OXA39082.1"/>
    <property type="molecule type" value="Genomic_DNA"/>
</dbReference>
<evidence type="ECO:0000313" key="3">
    <source>
        <dbReference type="Proteomes" id="UP000198287"/>
    </source>
</evidence>
<keyword evidence="2" id="KW-0067">ATP-binding</keyword>